<reference evidence="2 5" key="2">
    <citation type="submission" date="2023-06" db="EMBL/GenBank/DDBJ databases">
        <title>SYSU T0a273.</title>
        <authorList>
            <person name="Gao L."/>
            <person name="Fang B.-Z."/>
            <person name="Li W.-J."/>
        </authorList>
    </citation>
    <scope>NUCLEOTIDE SEQUENCE [LARGE SCALE GENOMIC DNA]</scope>
    <source>
        <strain evidence="2 5">SYSU T0a273</strain>
    </source>
</reference>
<dbReference type="RefSeq" id="WP_301121776.1">
    <property type="nucleotide sequence ID" value="NZ_JAUHPX010000010.1"/>
</dbReference>
<dbReference type="AlphaFoldDB" id="A0AAW7M6I0"/>
<dbReference type="EMBL" id="JAUHPX010000010">
    <property type="protein sequence ID" value="MDN4489143.1"/>
    <property type="molecule type" value="Genomic_DNA"/>
</dbReference>
<feature type="compositionally biased region" description="Acidic residues" evidence="1">
    <location>
        <begin position="17"/>
        <end position="30"/>
    </location>
</feature>
<name>A0AAW7M6I0_9MICO</name>
<keyword evidence="4" id="KW-1185">Reference proteome</keyword>
<gene>
    <name evidence="2" type="ORF">QQ002_03395</name>
    <name evidence="3" type="ORF">QQX10_13295</name>
</gene>
<comment type="caution">
    <text evidence="3">The sequence shown here is derived from an EMBL/GenBank/DDBJ whole genome shotgun (WGS) entry which is preliminary data.</text>
</comment>
<evidence type="ECO:0000313" key="2">
    <source>
        <dbReference type="EMBL" id="MDN4482582.1"/>
    </source>
</evidence>
<accession>A0AAW7M6I0</accession>
<organism evidence="3 4">
    <name type="scientific">Demequina lignilytica</name>
    <dbReference type="NCBI Taxonomy" id="3051663"/>
    <lineage>
        <taxon>Bacteria</taxon>
        <taxon>Bacillati</taxon>
        <taxon>Actinomycetota</taxon>
        <taxon>Actinomycetes</taxon>
        <taxon>Micrococcales</taxon>
        <taxon>Demequinaceae</taxon>
        <taxon>Demequina</taxon>
    </lineage>
</organism>
<evidence type="ECO:0000313" key="5">
    <source>
        <dbReference type="Proteomes" id="UP001172756"/>
    </source>
</evidence>
<dbReference type="Proteomes" id="UP001172737">
    <property type="component" value="Unassembled WGS sequence"/>
</dbReference>
<proteinExistence type="predicted"/>
<evidence type="ECO:0000313" key="3">
    <source>
        <dbReference type="EMBL" id="MDN4489143.1"/>
    </source>
</evidence>
<sequence>MTVQPEPDKKPSIFDHVEEEVWDEPDDDPGEAGSPAEGPII</sequence>
<protein>
    <submittedName>
        <fullName evidence="3">Uncharacterized protein</fullName>
    </submittedName>
</protein>
<evidence type="ECO:0000313" key="4">
    <source>
        <dbReference type="Proteomes" id="UP001172737"/>
    </source>
</evidence>
<dbReference type="EMBL" id="JAUHQB010000002">
    <property type="protein sequence ID" value="MDN4482582.1"/>
    <property type="molecule type" value="Genomic_DNA"/>
</dbReference>
<reference evidence="3" key="1">
    <citation type="submission" date="2023-06" db="EMBL/GenBank/DDBJ databases">
        <title>Sysu t00039.</title>
        <authorList>
            <person name="Gao L."/>
            <person name="Fang B.-Z."/>
            <person name="Li W.-J."/>
        </authorList>
    </citation>
    <scope>NUCLEOTIDE SEQUENCE</scope>
    <source>
        <strain evidence="3">SYSU T00039</strain>
    </source>
</reference>
<dbReference type="Proteomes" id="UP001172756">
    <property type="component" value="Unassembled WGS sequence"/>
</dbReference>
<evidence type="ECO:0000256" key="1">
    <source>
        <dbReference type="SAM" id="MobiDB-lite"/>
    </source>
</evidence>
<feature type="compositionally biased region" description="Basic and acidic residues" evidence="1">
    <location>
        <begin position="1"/>
        <end position="16"/>
    </location>
</feature>
<feature type="region of interest" description="Disordered" evidence="1">
    <location>
        <begin position="1"/>
        <end position="41"/>
    </location>
</feature>